<evidence type="ECO:0000313" key="1">
    <source>
        <dbReference type="EMBL" id="KKK95666.1"/>
    </source>
</evidence>
<organism evidence="1">
    <name type="scientific">marine sediment metagenome</name>
    <dbReference type="NCBI Taxonomy" id="412755"/>
    <lineage>
        <taxon>unclassified sequences</taxon>
        <taxon>metagenomes</taxon>
        <taxon>ecological metagenomes</taxon>
    </lineage>
</organism>
<gene>
    <name evidence="1" type="ORF">LCGC14_2670530</name>
</gene>
<proteinExistence type="predicted"/>
<comment type="caution">
    <text evidence="1">The sequence shown here is derived from an EMBL/GenBank/DDBJ whole genome shotgun (WGS) entry which is preliminary data.</text>
</comment>
<feature type="non-terminal residue" evidence="1">
    <location>
        <position position="101"/>
    </location>
</feature>
<reference evidence="1" key="1">
    <citation type="journal article" date="2015" name="Nature">
        <title>Complex archaea that bridge the gap between prokaryotes and eukaryotes.</title>
        <authorList>
            <person name="Spang A."/>
            <person name="Saw J.H."/>
            <person name="Jorgensen S.L."/>
            <person name="Zaremba-Niedzwiedzka K."/>
            <person name="Martijn J."/>
            <person name="Lind A.E."/>
            <person name="van Eijk R."/>
            <person name="Schleper C."/>
            <person name="Guy L."/>
            <person name="Ettema T.J."/>
        </authorList>
    </citation>
    <scope>NUCLEOTIDE SEQUENCE</scope>
</reference>
<name>A0A0F9CG57_9ZZZZ</name>
<sequence>MAVEVTYAANCTVVEELTGNTDSLSAADKEVTHSQFNTSDTLNAGSTPPATKVAAFVQALTAGTATIDLTALIGTNGATVDGSGLKVQVLKMKNLGANVMS</sequence>
<dbReference type="AlphaFoldDB" id="A0A0F9CG57"/>
<dbReference type="EMBL" id="LAZR01046811">
    <property type="protein sequence ID" value="KKK95666.1"/>
    <property type="molecule type" value="Genomic_DNA"/>
</dbReference>
<protein>
    <submittedName>
        <fullName evidence="1">Uncharacterized protein</fullName>
    </submittedName>
</protein>
<accession>A0A0F9CG57</accession>